<reference evidence="6" key="2">
    <citation type="submission" date="2012-02" db="EMBL/GenBank/DDBJ databases">
        <authorList>
            <person name="Genoscope - CEA"/>
        </authorList>
    </citation>
    <scope>NUCLEOTIDE SEQUENCE</scope>
</reference>
<dbReference type="PANTHER" id="PTHR34138">
    <property type="entry name" value="CELL SHAPE-DETERMINING PROTEIN MREC"/>
    <property type="match status" value="1"/>
</dbReference>
<reference evidence="6" key="1">
    <citation type="journal article" date="2012" name="Environ. Microbiol.">
        <title>Genomic content of uncultured Bacteroidetes from contrasting oceanic provinces in the North Atlantic Ocean.</title>
        <authorList>
            <person name="Gomez-Pereira P.R."/>
            <person name="Schuler M."/>
            <person name="Fuchs B.M."/>
            <person name="Bennke C."/>
            <person name="Teeling H."/>
            <person name="Waldmann J."/>
            <person name="Richter M."/>
            <person name="Barbe V."/>
            <person name="Bataille E."/>
            <person name="Glockner F.O."/>
            <person name="Amann R."/>
        </authorList>
    </citation>
    <scope>NUCLEOTIDE SEQUENCE</scope>
</reference>
<protein>
    <recommendedName>
        <fullName evidence="2">Cell shape-determining protein MreC</fullName>
    </recommendedName>
    <alternativeName>
        <fullName evidence="4">Cell shape protein MreC</fullName>
    </alternativeName>
</protein>
<evidence type="ECO:0000256" key="4">
    <source>
        <dbReference type="ARBA" id="ARBA00032089"/>
    </source>
</evidence>
<dbReference type="InterPro" id="IPR042175">
    <property type="entry name" value="Cell/Rod_MreC_2"/>
</dbReference>
<dbReference type="Gene3D" id="2.40.10.340">
    <property type="entry name" value="Rod shape-determining protein MreC, domain 1"/>
    <property type="match status" value="1"/>
</dbReference>
<dbReference type="GO" id="GO:0005886">
    <property type="term" value="C:plasma membrane"/>
    <property type="evidence" value="ECO:0007669"/>
    <property type="project" value="TreeGrafter"/>
</dbReference>
<dbReference type="AlphaFoldDB" id="H6RXF0"/>
<feature type="domain" description="Rod shape-determining protein MreC beta-barrel core" evidence="5">
    <location>
        <begin position="82"/>
        <end position="230"/>
    </location>
</feature>
<dbReference type="NCBIfam" id="NF010532">
    <property type="entry name" value="PRK13922.9-3"/>
    <property type="match status" value="1"/>
</dbReference>
<dbReference type="InterPro" id="IPR007221">
    <property type="entry name" value="MreC"/>
</dbReference>
<name>H6RXF0_9BACT</name>
<evidence type="ECO:0000256" key="2">
    <source>
        <dbReference type="ARBA" id="ARBA00013855"/>
    </source>
</evidence>
<dbReference type="GO" id="GO:0008360">
    <property type="term" value="P:regulation of cell shape"/>
    <property type="evidence" value="ECO:0007669"/>
    <property type="project" value="UniProtKB-KW"/>
</dbReference>
<sequence length="242" mass="27440">MLFSFSLIMIFSNSSYHNSLVLNSTNSITAKVYNSSNSITSYFNLRNENNELLKENTILKEIIFNSKSNYDSLKYNVFDSKIIKNSYSFNNNYLTIDKGLNDSINDDMGVVSNKGVVGITDRVSKSYSRVISILNTKLNLNAKLKKSNHFGVLNWDGMNYTSIQLKDLPKQSPVSIGDTIVTGGNSFIFPEGILIGEVSSYKLDETQNYIEIEVDLFNDMTDLKNVYIIKNNHLEELKELNE</sequence>
<dbReference type="EMBL" id="FO181360">
    <property type="protein sequence ID" value="CCG14133.1"/>
    <property type="molecule type" value="Genomic_DNA"/>
</dbReference>
<comment type="similarity">
    <text evidence="1">Belongs to the MreC family.</text>
</comment>
<dbReference type="InterPro" id="IPR055342">
    <property type="entry name" value="MreC_beta-barrel_core"/>
</dbReference>
<gene>
    <name evidence="6" type="ORF">S3_BH_A12_0002</name>
</gene>
<dbReference type="InterPro" id="IPR042177">
    <property type="entry name" value="Cell/Rod_1"/>
</dbReference>
<proteinExistence type="inferred from homology"/>
<accession>H6RXF0</accession>
<dbReference type="Pfam" id="PF04085">
    <property type="entry name" value="MreC"/>
    <property type="match status" value="1"/>
</dbReference>
<keyword evidence="3" id="KW-0133">Cell shape</keyword>
<evidence type="ECO:0000313" key="6">
    <source>
        <dbReference type="EMBL" id="CCG14133.1"/>
    </source>
</evidence>
<dbReference type="Gene3D" id="2.40.10.350">
    <property type="entry name" value="Rod shape-determining protein MreC, domain 2"/>
    <property type="match status" value="1"/>
</dbReference>
<evidence type="ECO:0000256" key="1">
    <source>
        <dbReference type="ARBA" id="ARBA00009369"/>
    </source>
</evidence>
<evidence type="ECO:0000259" key="5">
    <source>
        <dbReference type="Pfam" id="PF04085"/>
    </source>
</evidence>
<dbReference type="PANTHER" id="PTHR34138:SF1">
    <property type="entry name" value="CELL SHAPE-DETERMINING PROTEIN MREC"/>
    <property type="match status" value="1"/>
</dbReference>
<evidence type="ECO:0000256" key="3">
    <source>
        <dbReference type="ARBA" id="ARBA00022960"/>
    </source>
</evidence>
<organism evidence="6">
    <name type="scientific">uncultured Flavobacteriia bacterium</name>
    <dbReference type="NCBI Taxonomy" id="212695"/>
    <lineage>
        <taxon>Bacteria</taxon>
        <taxon>Pseudomonadati</taxon>
        <taxon>Bacteroidota</taxon>
        <taxon>Flavobacteriia</taxon>
        <taxon>environmental samples</taxon>
    </lineage>
</organism>